<evidence type="ECO:0000313" key="7">
    <source>
        <dbReference type="EMBL" id="TJW12427.1"/>
    </source>
</evidence>
<comment type="subcellular location">
    <subcellularLocation>
        <location evidence="1">Membrane</location>
        <topology evidence="1">Multi-pass membrane protein</topology>
    </subcellularLocation>
</comment>
<proteinExistence type="predicted"/>
<accession>A0A3N0ADB8</accession>
<gene>
    <name evidence="7" type="ORF">E5982_02180</name>
    <name evidence="6" type="ORF">FHR31_000114</name>
</gene>
<comment type="caution">
    <text evidence="7">The sequence shown here is derived from an EMBL/GenBank/DDBJ whole genome shotgun (WGS) entry which is preliminary data.</text>
</comment>
<dbReference type="EMBL" id="SSTM01000001">
    <property type="protein sequence ID" value="TJW12427.1"/>
    <property type="molecule type" value="Genomic_DNA"/>
</dbReference>
<dbReference type="Proteomes" id="UP000309454">
    <property type="component" value="Unassembled WGS sequence"/>
</dbReference>
<evidence type="ECO:0000256" key="5">
    <source>
        <dbReference type="SAM" id="Phobius"/>
    </source>
</evidence>
<dbReference type="CDD" id="cd16914">
    <property type="entry name" value="EcfT"/>
    <property type="match status" value="1"/>
</dbReference>
<dbReference type="GeneID" id="93356138"/>
<dbReference type="Proteomes" id="UP000530850">
    <property type="component" value="Unassembled WGS sequence"/>
</dbReference>
<keyword evidence="2 5" id="KW-0812">Transmembrane</keyword>
<dbReference type="Pfam" id="PF02361">
    <property type="entry name" value="CbiQ"/>
    <property type="match status" value="1"/>
</dbReference>
<feature type="transmembrane region" description="Helical" evidence="5">
    <location>
        <begin position="69"/>
        <end position="89"/>
    </location>
</feature>
<reference evidence="7 8" key="1">
    <citation type="submission" date="2019-04" db="EMBL/GenBank/DDBJ databases">
        <title>Microbes associate with the intestines of laboratory mice.</title>
        <authorList>
            <person name="Navarre W."/>
            <person name="Wong E."/>
            <person name="Huang K.C."/>
            <person name="Tropini C."/>
            <person name="Ng K."/>
            <person name="Yu B."/>
        </authorList>
    </citation>
    <scope>NUCLEOTIDE SEQUENCE [LARGE SCALE GENOMIC DNA]</scope>
    <source>
        <strain evidence="7 8">NM48_B13</strain>
    </source>
</reference>
<evidence type="ECO:0000313" key="9">
    <source>
        <dbReference type="Proteomes" id="UP000530850"/>
    </source>
</evidence>
<evidence type="ECO:0000256" key="3">
    <source>
        <dbReference type="ARBA" id="ARBA00022989"/>
    </source>
</evidence>
<keyword evidence="4 5" id="KW-0472">Membrane</keyword>
<feature type="transmembrane region" description="Helical" evidence="5">
    <location>
        <begin position="109"/>
        <end position="139"/>
    </location>
</feature>
<dbReference type="PANTHER" id="PTHR33514">
    <property type="entry name" value="PROTEIN ABCI12, CHLOROPLASTIC"/>
    <property type="match status" value="1"/>
</dbReference>
<dbReference type="InterPro" id="IPR003339">
    <property type="entry name" value="ABC/ECF_trnsptr_transmembrane"/>
</dbReference>
<name>A0A3N0ADB8_9ACTN</name>
<reference evidence="6 9" key="2">
    <citation type="submission" date="2020-08" db="EMBL/GenBank/DDBJ databases">
        <title>Sequencing the genomes of 1000 actinobacteria strains.</title>
        <authorList>
            <person name="Klenk H.-P."/>
        </authorList>
    </citation>
    <scope>NUCLEOTIDE SEQUENCE [LARGE SCALE GENOMIC DNA]</scope>
    <source>
        <strain evidence="6 9">DSM 22242</strain>
    </source>
</reference>
<dbReference type="RefSeq" id="WP_123184803.1">
    <property type="nucleotide sequence ID" value="NZ_CANPEU010000009.1"/>
</dbReference>
<protein>
    <submittedName>
        <fullName evidence="6">Energy-coupling factor transport system permease protein</fullName>
    </submittedName>
    <submittedName>
        <fullName evidence="7">Energy-coupling factor transporter transmembrane protein EcfT</fullName>
    </submittedName>
</protein>
<evidence type="ECO:0000313" key="8">
    <source>
        <dbReference type="Proteomes" id="UP000309454"/>
    </source>
</evidence>
<feature type="transmembrane region" description="Helical" evidence="5">
    <location>
        <begin position="246"/>
        <end position="265"/>
    </location>
</feature>
<dbReference type="AlphaFoldDB" id="A0A3N0ADB8"/>
<evidence type="ECO:0000256" key="2">
    <source>
        <dbReference type="ARBA" id="ARBA00022692"/>
    </source>
</evidence>
<organism evidence="7 8">
    <name type="scientific">Parvibacter caecicola</name>
    <dbReference type="NCBI Taxonomy" id="747645"/>
    <lineage>
        <taxon>Bacteria</taxon>
        <taxon>Bacillati</taxon>
        <taxon>Actinomycetota</taxon>
        <taxon>Coriobacteriia</taxon>
        <taxon>Coriobacteriales</taxon>
        <taxon>Coriobacteriaceae</taxon>
        <taxon>Parvibacter</taxon>
    </lineage>
</organism>
<keyword evidence="8" id="KW-1185">Reference proteome</keyword>
<dbReference type="PANTHER" id="PTHR33514:SF13">
    <property type="entry name" value="PROTEIN ABCI12, CHLOROPLASTIC"/>
    <property type="match status" value="1"/>
</dbReference>
<evidence type="ECO:0000313" key="6">
    <source>
        <dbReference type="EMBL" id="MBB3170334.1"/>
    </source>
</evidence>
<keyword evidence="3 5" id="KW-1133">Transmembrane helix</keyword>
<dbReference type="GO" id="GO:0005886">
    <property type="term" value="C:plasma membrane"/>
    <property type="evidence" value="ECO:0007669"/>
    <property type="project" value="UniProtKB-ARBA"/>
</dbReference>
<evidence type="ECO:0000256" key="1">
    <source>
        <dbReference type="ARBA" id="ARBA00004141"/>
    </source>
</evidence>
<dbReference type="OrthoDB" id="92887at2"/>
<sequence>MNQLLLGQYWPGESPVHALDPRVKFLLSLALMAVVFCAGNPWALAVAALFLAVFYLIARIPPLQALRSVGPLLVLVLFTALLNVLFVQGGQVYFQWGILCISQKGLQSAGFIAVRLMLLLMAMSLLTLTTTTLDITAAFERLLRPLRRIGVPAHELGMILGIALRFLPQFAQELSNVRKAQLSRGAHLTVNPFRGGLRSLSALMVPLFSSAFRHAEILSQAMDARCYHGGEGITRLHPLRCTYRDGMACAGVALMLACVLLATIYM</sequence>
<evidence type="ECO:0000256" key="4">
    <source>
        <dbReference type="ARBA" id="ARBA00023136"/>
    </source>
</evidence>
<feature type="transmembrane region" description="Helical" evidence="5">
    <location>
        <begin position="25"/>
        <end position="57"/>
    </location>
</feature>
<dbReference type="EMBL" id="JACHYA010000001">
    <property type="protein sequence ID" value="MBB3170334.1"/>
    <property type="molecule type" value="Genomic_DNA"/>
</dbReference>